<proteinExistence type="predicted"/>
<sequence length="453" mass="51264">MYVPDERVIQPWREDNDFWLRSGEDGPVVIIQGPWSDNSCWIGSTLIALLSVAKGLEPWLQCLDILNTHTAYVIPPLGDEMVLRLRPRYLALELWDAIREYTALARNHFTTPFKRGSYSSPVTWLETLHSFTVDHPVLPSAVTLNDPDRTLVELHLQRAGYCTACNCIQIEVSPRRQFVVDWPLLISSLHLPSHSLETLSDVLASIVGQPLKLYTEAKNSGRRHHKRNCPGGSYVQFVSITSLPRVIVININNIYPEHSLAPAELRFGVSDQMPEIVWRLRSGVYNINNSHFVTNATVGYGQEAACYHFDAIKGSLARPIGDRNAGGLVSVLFYELEEESLNFLQAFNLMLTRQWHEMWSLYHEPSDPPDIGIKVSSLPPKGTLEEGQGVWKMEDASAFFHECEICSWRKSQWGTFMLMASLTHKVVPQWSSEVLALSITNVVYSRGYDSGQQ</sequence>
<protein>
    <submittedName>
        <fullName evidence="1">BQ5605_C001g00790 protein</fullName>
    </submittedName>
    <submittedName>
        <fullName evidence="2">BQ5605_C001g00799 protein</fullName>
    </submittedName>
</protein>
<name>A0A2X0M7M9_9BASI</name>
<evidence type="ECO:0000313" key="3">
    <source>
        <dbReference type="Proteomes" id="UP000249464"/>
    </source>
</evidence>
<dbReference type="EMBL" id="FQNC01000043">
    <property type="protein sequence ID" value="SGY49552.1"/>
    <property type="molecule type" value="Genomic_DNA"/>
</dbReference>
<dbReference type="AlphaFoldDB" id="A0A2X0M7M9"/>
<evidence type="ECO:0000313" key="2">
    <source>
        <dbReference type="EMBL" id="SGY49620.1"/>
    </source>
</evidence>
<reference evidence="2 3" key="1">
    <citation type="submission" date="2016-11" db="EMBL/GenBank/DDBJ databases">
        <authorList>
            <person name="Jaros S."/>
            <person name="Januszkiewicz K."/>
            <person name="Wedrychowicz H."/>
        </authorList>
    </citation>
    <scope>NUCLEOTIDE SEQUENCE [LARGE SCALE GENOMIC DNA]</scope>
</reference>
<keyword evidence="3" id="KW-1185">Reference proteome</keyword>
<accession>A0A2X0M7M9</accession>
<evidence type="ECO:0000313" key="1">
    <source>
        <dbReference type="EMBL" id="SGY49552.1"/>
    </source>
</evidence>
<dbReference type="Proteomes" id="UP000249464">
    <property type="component" value="Unassembled WGS sequence"/>
</dbReference>
<gene>
    <name evidence="2" type="primary">BQ5605_C001g00799</name>
    <name evidence="1" type="synonym">BQ5605_C001g00790</name>
    <name evidence="1" type="ORF">BQ5605_C001G00790</name>
    <name evidence="2" type="ORF">BQ5605_C001G00799</name>
</gene>
<organism evidence="2 3">
    <name type="scientific">Microbotryum silenes-dioicae</name>
    <dbReference type="NCBI Taxonomy" id="796604"/>
    <lineage>
        <taxon>Eukaryota</taxon>
        <taxon>Fungi</taxon>
        <taxon>Dikarya</taxon>
        <taxon>Basidiomycota</taxon>
        <taxon>Pucciniomycotina</taxon>
        <taxon>Microbotryomycetes</taxon>
        <taxon>Microbotryales</taxon>
        <taxon>Microbotryaceae</taxon>
        <taxon>Microbotryum</taxon>
    </lineage>
</organism>
<dbReference type="EMBL" id="FQNC01000043">
    <property type="protein sequence ID" value="SGY49620.1"/>
    <property type="molecule type" value="Genomic_DNA"/>
</dbReference>